<dbReference type="PROSITE" id="PS50878">
    <property type="entry name" value="RT_POL"/>
    <property type="match status" value="1"/>
</dbReference>
<dbReference type="InterPro" id="IPR050951">
    <property type="entry name" value="Retrovirus_Pol_polyprotein"/>
</dbReference>
<dbReference type="GO" id="GO:0071897">
    <property type="term" value="P:DNA biosynthetic process"/>
    <property type="evidence" value="ECO:0007669"/>
    <property type="project" value="UniProtKB-ARBA"/>
</dbReference>
<evidence type="ECO:0000313" key="4">
    <source>
        <dbReference type="Proteomes" id="UP000886998"/>
    </source>
</evidence>
<gene>
    <name evidence="3" type="primary">Tf2-9_433</name>
    <name evidence="3" type="ORF">TNIN_190841</name>
</gene>
<dbReference type="PANTHER" id="PTHR37984:SF5">
    <property type="entry name" value="PROTEIN NYNRIN-LIKE"/>
    <property type="match status" value="1"/>
</dbReference>
<sequence length="119" mass="13661">MDDLIIPSADEEEGLRKLRTVFEVASKYGLEIQFKNLTHFQTWEETELHTDTSQWGYGAVLLQEADDGRLHPVYYTSKKTNTAEDKYSSYELEVFASCSPEEIVSVPARAQGQDSYRLF</sequence>
<dbReference type="PANTHER" id="PTHR37984">
    <property type="entry name" value="PROTEIN CBG26694"/>
    <property type="match status" value="1"/>
</dbReference>
<dbReference type="Proteomes" id="UP000886998">
    <property type="component" value="Unassembled WGS sequence"/>
</dbReference>
<dbReference type="InterPro" id="IPR000477">
    <property type="entry name" value="RT_dom"/>
</dbReference>
<proteinExistence type="predicted"/>
<dbReference type="SUPFAM" id="SSF56672">
    <property type="entry name" value="DNA/RNA polymerases"/>
    <property type="match status" value="1"/>
</dbReference>
<dbReference type="Pfam" id="PF17919">
    <property type="entry name" value="RT_RNaseH_2"/>
    <property type="match status" value="1"/>
</dbReference>
<dbReference type="InterPro" id="IPR041577">
    <property type="entry name" value="RT_RNaseH_2"/>
</dbReference>
<comment type="caution">
    <text evidence="3">The sequence shown here is derived from an EMBL/GenBank/DDBJ whole genome shotgun (WGS) entry which is preliminary data.</text>
</comment>
<dbReference type="AlphaFoldDB" id="A0A8X6XJA0"/>
<dbReference type="GO" id="GO:0003824">
    <property type="term" value="F:catalytic activity"/>
    <property type="evidence" value="ECO:0007669"/>
    <property type="project" value="UniProtKB-KW"/>
</dbReference>
<dbReference type="InterPro" id="IPR043502">
    <property type="entry name" value="DNA/RNA_pol_sf"/>
</dbReference>
<name>A0A8X6XJA0_9ARAC</name>
<protein>
    <submittedName>
        <fullName evidence="3">Transposon Tf2-9 polyprotein</fullName>
    </submittedName>
</protein>
<evidence type="ECO:0000259" key="2">
    <source>
        <dbReference type="PROSITE" id="PS50878"/>
    </source>
</evidence>
<organism evidence="3 4">
    <name type="scientific">Trichonephila inaurata madagascariensis</name>
    <dbReference type="NCBI Taxonomy" id="2747483"/>
    <lineage>
        <taxon>Eukaryota</taxon>
        <taxon>Metazoa</taxon>
        <taxon>Ecdysozoa</taxon>
        <taxon>Arthropoda</taxon>
        <taxon>Chelicerata</taxon>
        <taxon>Arachnida</taxon>
        <taxon>Araneae</taxon>
        <taxon>Araneomorphae</taxon>
        <taxon>Entelegynae</taxon>
        <taxon>Araneoidea</taxon>
        <taxon>Nephilidae</taxon>
        <taxon>Trichonephila</taxon>
        <taxon>Trichonephila inaurata</taxon>
    </lineage>
</organism>
<evidence type="ECO:0000256" key="1">
    <source>
        <dbReference type="ARBA" id="ARBA00023268"/>
    </source>
</evidence>
<evidence type="ECO:0000313" key="3">
    <source>
        <dbReference type="EMBL" id="GFY54923.1"/>
    </source>
</evidence>
<keyword evidence="4" id="KW-1185">Reference proteome</keyword>
<feature type="domain" description="Reverse transcriptase" evidence="2">
    <location>
        <begin position="1"/>
        <end position="61"/>
    </location>
</feature>
<reference evidence="3" key="1">
    <citation type="submission" date="2020-08" db="EMBL/GenBank/DDBJ databases">
        <title>Multicomponent nature underlies the extraordinary mechanical properties of spider dragline silk.</title>
        <authorList>
            <person name="Kono N."/>
            <person name="Nakamura H."/>
            <person name="Mori M."/>
            <person name="Yoshida Y."/>
            <person name="Ohtoshi R."/>
            <person name="Malay A.D."/>
            <person name="Moran D.A.P."/>
            <person name="Tomita M."/>
            <person name="Numata K."/>
            <person name="Arakawa K."/>
        </authorList>
    </citation>
    <scope>NUCLEOTIDE SEQUENCE</scope>
</reference>
<keyword evidence="1" id="KW-0511">Multifunctional enzyme</keyword>
<accession>A0A8X6XJA0</accession>
<dbReference type="EMBL" id="BMAV01010080">
    <property type="protein sequence ID" value="GFY54923.1"/>
    <property type="molecule type" value="Genomic_DNA"/>
</dbReference>
<dbReference type="OrthoDB" id="8060624at2759"/>